<dbReference type="AlphaFoldDB" id="A0A9P7YBX0"/>
<comment type="caution">
    <text evidence="2">The sequence shown here is derived from an EMBL/GenBank/DDBJ whole genome shotgun (WGS) entry which is preliminary data.</text>
</comment>
<reference evidence="2" key="1">
    <citation type="journal article" date="2021" name="IMA Fungus">
        <title>Genomic characterization of three marine fungi, including Emericellopsis atlantica sp. nov. with signatures of a generalist lifestyle and marine biomass degradation.</title>
        <authorList>
            <person name="Hagestad O.C."/>
            <person name="Hou L."/>
            <person name="Andersen J.H."/>
            <person name="Hansen E.H."/>
            <person name="Altermark B."/>
            <person name="Li C."/>
            <person name="Kuhnert E."/>
            <person name="Cox R.J."/>
            <person name="Crous P.W."/>
            <person name="Spatafora J.W."/>
            <person name="Lail K."/>
            <person name="Amirebrahimi M."/>
            <person name="Lipzen A."/>
            <person name="Pangilinan J."/>
            <person name="Andreopoulos W."/>
            <person name="Hayes R.D."/>
            <person name="Ng V."/>
            <person name="Grigoriev I.V."/>
            <person name="Jackson S.A."/>
            <person name="Sutton T.D.S."/>
            <person name="Dobson A.D.W."/>
            <person name="Rama T."/>
        </authorList>
    </citation>
    <scope>NUCLEOTIDE SEQUENCE</scope>
    <source>
        <strain evidence="2">TRa018bII</strain>
    </source>
</reference>
<feature type="non-terminal residue" evidence="2">
    <location>
        <position position="1"/>
    </location>
</feature>
<keyword evidence="3" id="KW-1185">Reference proteome</keyword>
<proteinExistence type="predicted"/>
<protein>
    <submittedName>
        <fullName evidence="2">Uncharacterized protein</fullName>
    </submittedName>
</protein>
<organism evidence="2 3">
    <name type="scientific">Amylocarpus encephaloides</name>
    <dbReference type="NCBI Taxonomy" id="45428"/>
    <lineage>
        <taxon>Eukaryota</taxon>
        <taxon>Fungi</taxon>
        <taxon>Dikarya</taxon>
        <taxon>Ascomycota</taxon>
        <taxon>Pezizomycotina</taxon>
        <taxon>Leotiomycetes</taxon>
        <taxon>Helotiales</taxon>
        <taxon>Helotiales incertae sedis</taxon>
        <taxon>Amylocarpus</taxon>
    </lineage>
</organism>
<name>A0A9P7YBX0_9HELO</name>
<evidence type="ECO:0000256" key="1">
    <source>
        <dbReference type="SAM" id="MobiDB-lite"/>
    </source>
</evidence>
<evidence type="ECO:0000313" key="2">
    <source>
        <dbReference type="EMBL" id="KAG9230193.1"/>
    </source>
</evidence>
<gene>
    <name evidence="2" type="ORF">BJ875DRAFT_385707</name>
</gene>
<feature type="region of interest" description="Disordered" evidence="1">
    <location>
        <begin position="1"/>
        <end position="64"/>
    </location>
</feature>
<evidence type="ECO:0000313" key="3">
    <source>
        <dbReference type="Proteomes" id="UP000824998"/>
    </source>
</evidence>
<dbReference type="EMBL" id="MU251694">
    <property type="protein sequence ID" value="KAG9230193.1"/>
    <property type="molecule type" value="Genomic_DNA"/>
</dbReference>
<accession>A0A9P7YBX0</accession>
<dbReference type="OrthoDB" id="4357148at2759"/>
<sequence>KDHKEAIDQSSALDGGRTSCAKSDGSYQEPSDEDGLPGPDDGTNNYHRQSGLYRATGVHTNRGS</sequence>
<dbReference type="Proteomes" id="UP000824998">
    <property type="component" value="Unassembled WGS sequence"/>
</dbReference>